<organism evidence="2">
    <name type="scientific">Vertebrata thuyoides</name>
    <dbReference type="NCBI Taxonomy" id="2006970"/>
    <lineage>
        <taxon>Eukaryota</taxon>
        <taxon>Rhodophyta</taxon>
        <taxon>Florideophyceae</taxon>
        <taxon>Rhodymeniophycidae</taxon>
        <taxon>Ceramiales</taxon>
        <taxon>Rhodomelaceae</taxon>
        <taxon>Polysiphonioideae</taxon>
        <taxon>Vertebrata</taxon>
    </lineage>
</organism>
<keyword evidence="2" id="KW-0150">Chloroplast</keyword>
<keyword evidence="2" id="KW-0328">Glycosyltransferase</keyword>
<name>A0A1Z1MB59_9FLOR</name>
<protein>
    <submittedName>
        <fullName evidence="2">Uracil phosphoribosyltransferase</fullName>
    </submittedName>
</protein>
<evidence type="ECO:0000259" key="1">
    <source>
        <dbReference type="Pfam" id="PF14681"/>
    </source>
</evidence>
<feature type="domain" description="Phosphoribosyltransferase" evidence="1">
    <location>
        <begin position="8"/>
        <end position="190"/>
    </location>
</feature>
<dbReference type="InterPro" id="IPR000836">
    <property type="entry name" value="PRTase_dom"/>
</dbReference>
<sequence length="192" mass="22716">MQLKIYQISHPLIKLIITRMKSQYISRIDIEHYYRYLGFLILYEIMRQYLEIRSLHIQLINKVKSIDVINQQKEYLVLTNTSETYHMITDIKSLIPNIKIAHVNYNNTNIMTECIQNLNINSGHTSIFIIEKNTENEKIIDLIDYLKNIKKISIHDISIANILSNSIILTKIGKKYPKLKVYTTKINDNIKY</sequence>
<geneLocation type="chloroplast" evidence="2"/>
<keyword evidence="2" id="KW-0934">Plastid</keyword>
<dbReference type="RefSeq" id="YP_009394654.1">
    <property type="nucleotide sequence ID" value="NC_035273.1"/>
</dbReference>
<reference evidence="2" key="1">
    <citation type="journal article" date="2017" name="J. Phycol.">
        <title>Analysis of chloroplast genomes and a supermatrix inform reclassification of the Rhodomelaceae (Rhodophyta).</title>
        <authorList>
            <person name="Diaz-Tapia P."/>
            <person name="Maggs C.A."/>
            <person name="West J.A."/>
            <person name="Verbruggen H."/>
        </authorList>
    </citation>
    <scope>NUCLEOTIDE SEQUENCE</scope>
    <source>
        <strain evidence="2">PD546</strain>
    </source>
</reference>
<dbReference type="AlphaFoldDB" id="A0A1Z1MB59"/>
<dbReference type="GO" id="GO:0016757">
    <property type="term" value="F:glycosyltransferase activity"/>
    <property type="evidence" value="ECO:0007669"/>
    <property type="project" value="UniProtKB-KW"/>
</dbReference>
<dbReference type="SUPFAM" id="SSF53271">
    <property type="entry name" value="PRTase-like"/>
    <property type="match status" value="1"/>
</dbReference>
<gene>
    <name evidence="2" type="primary">upp</name>
</gene>
<proteinExistence type="predicted"/>
<dbReference type="EMBL" id="MF101426">
    <property type="protein sequence ID" value="ARW63216.1"/>
    <property type="molecule type" value="Genomic_DNA"/>
</dbReference>
<evidence type="ECO:0000313" key="2">
    <source>
        <dbReference type="EMBL" id="ARW63216.1"/>
    </source>
</evidence>
<dbReference type="Pfam" id="PF14681">
    <property type="entry name" value="UPRTase"/>
    <property type="match status" value="1"/>
</dbReference>
<dbReference type="Gene3D" id="3.40.50.2020">
    <property type="match status" value="1"/>
</dbReference>
<accession>A0A1Z1MB59</accession>
<dbReference type="InterPro" id="IPR029057">
    <property type="entry name" value="PRTase-like"/>
</dbReference>
<keyword evidence="2" id="KW-0808">Transferase</keyword>
<dbReference type="GeneID" id="33356549"/>